<accession>A0AA36GRS0</accession>
<dbReference type="AlphaFoldDB" id="A0AA36GRS0"/>
<evidence type="ECO:0000313" key="3">
    <source>
        <dbReference type="Proteomes" id="UP001176961"/>
    </source>
</evidence>
<evidence type="ECO:0000313" key="2">
    <source>
        <dbReference type="EMBL" id="CAJ0596924.1"/>
    </source>
</evidence>
<gene>
    <name evidence="2" type="ORF">CYNAS_LOCUS8907</name>
</gene>
<proteinExistence type="predicted"/>
<dbReference type="EMBL" id="CATQJL010000223">
    <property type="protein sequence ID" value="CAJ0596924.1"/>
    <property type="molecule type" value="Genomic_DNA"/>
</dbReference>
<name>A0AA36GRS0_CYLNA</name>
<evidence type="ECO:0000256" key="1">
    <source>
        <dbReference type="SAM" id="MobiDB-lite"/>
    </source>
</evidence>
<dbReference type="Proteomes" id="UP001176961">
    <property type="component" value="Unassembled WGS sequence"/>
</dbReference>
<comment type="caution">
    <text evidence="2">The sequence shown here is derived from an EMBL/GenBank/DDBJ whole genome shotgun (WGS) entry which is preliminary data.</text>
</comment>
<feature type="region of interest" description="Disordered" evidence="1">
    <location>
        <begin position="1"/>
        <end position="22"/>
    </location>
</feature>
<sequence>MMSFSGTPIQRRPSVRECDPTPDFSKQSLQTICGECSYEDKQTFTNWAKCQAGGVSTAMSVTSDTRDFCSIAVCNDMAVMDDKKGDVLANDYSLIIPWKLNFIKEILDTLNEYTRSIVKKLGKVISITGSVRRRLRWKLYRGDT</sequence>
<protein>
    <submittedName>
        <fullName evidence="2">Uncharacterized protein</fullName>
    </submittedName>
</protein>
<keyword evidence="3" id="KW-1185">Reference proteome</keyword>
<reference evidence="2" key="1">
    <citation type="submission" date="2023-07" db="EMBL/GenBank/DDBJ databases">
        <authorList>
            <consortium name="CYATHOMIX"/>
        </authorList>
    </citation>
    <scope>NUCLEOTIDE SEQUENCE</scope>
    <source>
        <strain evidence="2">N/A</strain>
    </source>
</reference>
<organism evidence="2 3">
    <name type="scientific">Cylicocyclus nassatus</name>
    <name type="common">Nematode worm</name>
    <dbReference type="NCBI Taxonomy" id="53992"/>
    <lineage>
        <taxon>Eukaryota</taxon>
        <taxon>Metazoa</taxon>
        <taxon>Ecdysozoa</taxon>
        <taxon>Nematoda</taxon>
        <taxon>Chromadorea</taxon>
        <taxon>Rhabditida</taxon>
        <taxon>Rhabditina</taxon>
        <taxon>Rhabditomorpha</taxon>
        <taxon>Strongyloidea</taxon>
        <taxon>Strongylidae</taxon>
        <taxon>Cylicocyclus</taxon>
    </lineage>
</organism>